<dbReference type="GO" id="GO:0005886">
    <property type="term" value="C:plasma membrane"/>
    <property type="evidence" value="ECO:0007669"/>
    <property type="project" value="TreeGrafter"/>
</dbReference>
<comment type="caution">
    <text evidence="9">The sequence shown here is derived from an EMBL/GenBank/DDBJ whole genome shotgun (WGS) entry which is preliminary data.</text>
</comment>
<feature type="transmembrane region" description="Helical" evidence="8">
    <location>
        <begin position="96"/>
        <end position="114"/>
    </location>
</feature>
<dbReference type="Proteomes" id="UP001150062">
    <property type="component" value="Unassembled WGS sequence"/>
</dbReference>
<dbReference type="Proteomes" id="UP001146793">
    <property type="component" value="Unassembled WGS sequence"/>
</dbReference>
<keyword evidence="12" id="KW-1185">Reference proteome</keyword>
<reference evidence="9" key="2">
    <citation type="submission" date="2022-08" db="EMBL/GenBank/DDBJ databases">
        <title>Novel sulphate-reducing endosymbionts in the free-living metamonad Anaeramoeba.</title>
        <authorList>
            <person name="Jerlstrom-Hultqvist J."/>
            <person name="Cepicka I."/>
            <person name="Gallot-Lavallee L."/>
            <person name="Salas-Leiva D."/>
            <person name="Curtis B.A."/>
            <person name="Zahonova K."/>
            <person name="Pipaliya S."/>
            <person name="Dacks J."/>
            <person name="Roger A.J."/>
        </authorList>
    </citation>
    <scope>NUCLEOTIDE SEQUENCE</scope>
    <source>
        <strain evidence="9">Busselton2</strain>
    </source>
</reference>
<evidence type="ECO:0000256" key="2">
    <source>
        <dbReference type="ARBA" id="ARBA00007965"/>
    </source>
</evidence>
<dbReference type="EMBL" id="JANTQA010000051">
    <property type="protein sequence ID" value="KAJ3430244.1"/>
    <property type="molecule type" value="Genomic_DNA"/>
</dbReference>
<keyword evidence="5 8" id="KW-1133">Transmembrane helix</keyword>
<evidence type="ECO:0000256" key="6">
    <source>
        <dbReference type="ARBA" id="ARBA00023136"/>
    </source>
</evidence>
<evidence type="ECO:0000313" key="12">
    <source>
        <dbReference type="Proteomes" id="UP001150062"/>
    </source>
</evidence>
<evidence type="ECO:0000256" key="8">
    <source>
        <dbReference type="SAM" id="Phobius"/>
    </source>
</evidence>
<comment type="subcellular location">
    <subcellularLocation>
        <location evidence="1">Membrane</location>
        <topology evidence="1">Multi-pass membrane protein</topology>
    </subcellularLocation>
</comment>
<evidence type="ECO:0000256" key="5">
    <source>
        <dbReference type="ARBA" id="ARBA00022989"/>
    </source>
</evidence>
<feature type="compositionally biased region" description="Basic and acidic residues" evidence="7">
    <location>
        <begin position="254"/>
        <end position="281"/>
    </location>
</feature>
<evidence type="ECO:0000256" key="3">
    <source>
        <dbReference type="ARBA" id="ARBA00022448"/>
    </source>
</evidence>
<dbReference type="InterPro" id="IPR036259">
    <property type="entry name" value="MFS_trans_sf"/>
</dbReference>
<comment type="similarity">
    <text evidence="2">Belongs to the SLC29A/ENT transporter (TC 2.A.57) family.</text>
</comment>
<evidence type="ECO:0000313" key="11">
    <source>
        <dbReference type="Proteomes" id="UP001146793"/>
    </source>
</evidence>
<feature type="transmembrane region" description="Helical" evidence="8">
    <location>
        <begin position="15"/>
        <end position="34"/>
    </location>
</feature>
<dbReference type="EMBL" id="JAOAOG010000266">
    <property type="protein sequence ID" value="KAJ6234935.1"/>
    <property type="molecule type" value="Genomic_DNA"/>
</dbReference>
<feature type="transmembrane region" description="Helical" evidence="8">
    <location>
        <begin position="476"/>
        <end position="497"/>
    </location>
</feature>
<dbReference type="InterPro" id="IPR002259">
    <property type="entry name" value="Eqnu_transpt"/>
</dbReference>
<keyword evidence="6 8" id="KW-0472">Membrane</keyword>
<name>A0AAV7YL76_9EUKA</name>
<sequence length="502" mass="56855">MNQQKNPKPNQEPKLIYTFFILMGIAHLLPYNALIVAYNYFSVTLGTVAKNFEFQFILIFNLTVGSPLIGSLILTWSRHRRKSIAKISKQNFSLRIVPGLIGYIVLTFSIPFVINYTPITLSFKLIMIEVGLIGISTGLVQSGLFAYVSTLPPKYIVAIITGQAISGTVISVIGIITKFTNDYSESDIKISSIIYFSICSFITLIILIGYLKVIKSDFGKKYSQLHYSNSVESFTKSKSFKNKNNKNENANENENGKENKNENKNENNNKSENDIESDQSKTKIKNIKSPYQSSDEDKKLVSLSSDSEDFPENQENGFIESEQLVKQAWKRVSIWDLFLKLLPLELNLVFIYIVTLSLFPSIVVKIPSTYHKLNKTGWYPMILITLFNICDLLGRLVVNYATKIKSNAYLYILVVSRLAFCFLFVLMVRKTIFNDFLTYLFVIIFGLSNGFCSCLTMMKGPTFKNVLSHEKDNVGVILSFFLQIGLFAGSSLSYAMIPFLPK</sequence>
<dbReference type="PANTHER" id="PTHR10332:SF10">
    <property type="entry name" value="EQUILIBRATIVE NUCLEOSIDE TRANSPORTER 4"/>
    <property type="match status" value="1"/>
</dbReference>
<keyword evidence="4 8" id="KW-0812">Transmembrane</keyword>
<dbReference type="AlphaFoldDB" id="A0AAV7YL76"/>
<dbReference type="PANTHER" id="PTHR10332">
    <property type="entry name" value="EQUILIBRATIVE NUCLEOSIDE TRANSPORTER"/>
    <property type="match status" value="1"/>
</dbReference>
<evidence type="ECO:0000256" key="4">
    <source>
        <dbReference type="ARBA" id="ARBA00022692"/>
    </source>
</evidence>
<protein>
    <submittedName>
        <fullName evidence="9 10">Equilibrative nucleoside transporter 1</fullName>
    </submittedName>
</protein>
<feature type="transmembrane region" description="Helical" evidence="8">
    <location>
        <begin position="126"/>
        <end position="148"/>
    </location>
</feature>
<evidence type="ECO:0000313" key="10">
    <source>
        <dbReference type="EMBL" id="KAJ6234935.1"/>
    </source>
</evidence>
<feature type="transmembrane region" description="Helical" evidence="8">
    <location>
        <begin position="188"/>
        <end position="211"/>
    </location>
</feature>
<evidence type="ECO:0000313" key="9">
    <source>
        <dbReference type="EMBL" id="KAJ3430244.1"/>
    </source>
</evidence>
<dbReference type="SUPFAM" id="SSF103473">
    <property type="entry name" value="MFS general substrate transporter"/>
    <property type="match status" value="1"/>
</dbReference>
<feature type="transmembrane region" description="Helical" evidence="8">
    <location>
        <begin position="346"/>
        <end position="366"/>
    </location>
</feature>
<evidence type="ECO:0000256" key="7">
    <source>
        <dbReference type="SAM" id="MobiDB-lite"/>
    </source>
</evidence>
<accession>A0AAV7YL76</accession>
<evidence type="ECO:0000256" key="1">
    <source>
        <dbReference type="ARBA" id="ARBA00004141"/>
    </source>
</evidence>
<dbReference type="GO" id="GO:0005337">
    <property type="term" value="F:nucleoside transmembrane transporter activity"/>
    <property type="evidence" value="ECO:0007669"/>
    <property type="project" value="InterPro"/>
</dbReference>
<gene>
    <name evidence="9" type="ORF">M0812_23246</name>
    <name evidence="10" type="ORF">M0813_28912</name>
</gene>
<feature type="region of interest" description="Disordered" evidence="7">
    <location>
        <begin position="238"/>
        <end position="298"/>
    </location>
</feature>
<feature type="transmembrane region" description="Helical" evidence="8">
    <location>
        <begin position="436"/>
        <end position="455"/>
    </location>
</feature>
<feature type="transmembrane region" description="Helical" evidence="8">
    <location>
        <begin position="54"/>
        <end position="76"/>
    </location>
</feature>
<feature type="transmembrane region" description="Helical" evidence="8">
    <location>
        <begin position="410"/>
        <end position="430"/>
    </location>
</feature>
<feature type="transmembrane region" description="Helical" evidence="8">
    <location>
        <begin position="378"/>
        <end position="398"/>
    </location>
</feature>
<proteinExistence type="inferred from homology"/>
<keyword evidence="3" id="KW-0813">Transport</keyword>
<dbReference type="PIRSF" id="PIRSF016379">
    <property type="entry name" value="ENT"/>
    <property type="match status" value="1"/>
</dbReference>
<dbReference type="Pfam" id="PF01733">
    <property type="entry name" value="Nucleoside_tran"/>
    <property type="match status" value="1"/>
</dbReference>
<reference evidence="10" key="1">
    <citation type="submission" date="2022-08" db="EMBL/GenBank/DDBJ databases">
        <title>Novel sulfate-reducing endosymbionts in the free-living metamonad Anaeramoeba.</title>
        <authorList>
            <person name="Jerlstrom-Hultqvist J."/>
            <person name="Cepicka I."/>
            <person name="Gallot-Lavallee L."/>
            <person name="Salas-Leiva D."/>
            <person name="Curtis B.A."/>
            <person name="Zahonova K."/>
            <person name="Pipaliya S."/>
            <person name="Dacks J."/>
            <person name="Roger A.J."/>
        </authorList>
    </citation>
    <scope>NUCLEOTIDE SEQUENCE</scope>
    <source>
        <strain evidence="10">Schooner1</strain>
    </source>
</reference>
<feature type="transmembrane region" description="Helical" evidence="8">
    <location>
        <begin position="155"/>
        <end position="176"/>
    </location>
</feature>
<organism evidence="9 11">
    <name type="scientific">Anaeramoeba flamelloides</name>
    <dbReference type="NCBI Taxonomy" id="1746091"/>
    <lineage>
        <taxon>Eukaryota</taxon>
        <taxon>Metamonada</taxon>
        <taxon>Anaeramoebidae</taxon>
        <taxon>Anaeramoeba</taxon>
    </lineage>
</organism>